<protein>
    <submittedName>
        <fullName evidence="2">Uncharacterized protein</fullName>
    </submittedName>
</protein>
<proteinExistence type="predicted"/>
<accession>A0A0A9HQW2</accession>
<feature type="region of interest" description="Disordered" evidence="1">
    <location>
        <begin position="36"/>
        <end position="68"/>
    </location>
</feature>
<dbReference type="EMBL" id="GBRH01160610">
    <property type="protein sequence ID" value="JAE37286.1"/>
    <property type="molecule type" value="Transcribed_RNA"/>
</dbReference>
<organism evidence="2">
    <name type="scientific">Arundo donax</name>
    <name type="common">Giant reed</name>
    <name type="synonym">Donax arundinaceus</name>
    <dbReference type="NCBI Taxonomy" id="35708"/>
    <lineage>
        <taxon>Eukaryota</taxon>
        <taxon>Viridiplantae</taxon>
        <taxon>Streptophyta</taxon>
        <taxon>Embryophyta</taxon>
        <taxon>Tracheophyta</taxon>
        <taxon>Spermatophyta</taxon>
        <taxon>Magnoliopsida</taxon>
        <taxon>Liliopsida</taxon>
        <taxon>Poales</taxon>
        <taxon>Poaceae</taxon>
        <taxon>PACMAD clade</taxon>
        <taxon>Arundinoideae</taxon>
        <taxon>Arundineae</taxon>
        <taxon>Arundo</taxon>
    </lineage>
</organism>
<dbReference type="AlphaFoldDB" id="A0A0A9HQW2"/>
<reference evidence="2" key="2">
    <citation type="journal article" date="2015" name="Data Brief">
        <title>Shoot transcriptome of the giant reed, Arundo donax.</title>
        <authorList>
            <person name="Barrero R.A."/>
            <person name="Guerrero F.D."/>
            <person name="Moolhuijzen P."/>
            <person name="Goolsby J.A."/>
            <person name="Tidwell J."/>
            <person name="Bellgard S.E."/>
            <person name="Bellgard M.I."/>
        </authorList>
    </citation>
    <scope>NUCLEOTIDE SEQUENCE</scope>
    <source>
        <tissue evidence="2">Shoot tissue taken approximately 20 cm above the soil surface</tissue>
    </source>
</reference>
<sequence>MTPMSQTTKAARRQGGVTGFPAALTITAAVNSISRNADMRSGPRRTASAGACSAGARPRGALAALPPA</sequence>
<evidence type="ECO:0000256" key="1">
    <source>
        <dbReference type="SAM" id="MobiDB-lite"/>
    </source>
</evidence>
<evidence type="ECO:0000313" key="2">
    <source>
        <dbReference type="EMBL" id="JAE37286.1"/>
    </source>
</evidence>
<reference evidence="2" key="1">
    <citation type="submission" date="2014-09" db="EMBL/GenBank/DDBJ databases">
        <authorList>
            <person name="Magalhaes I.L.F."/>
            <person name="Oliveira U."/>
            <person name="Santos F.R."/>
            <person name="Vidigal T.H.D.A."/>
            <person name="Brescovit A.D."/>
            <person name="Santos A.J."/>
        </authorList>
    </citation>
    <scope>NUCLEOTIDE SEQUENCE</scope>
    <source>
        <tissue evidence="2">Shoot tissue taken approximately 20 cm above the soil surface</tissue>
    </source>
</reference>
<feature type="compositionally biased region" description="Low complexity" evidence="1">
    <location>
        <begin position="54"/>
        <end position="68"/>
    </location>
</feature>
<name>A0A0A9HQW2_ARUDO</name>